<evidence type="ECO:0000256" key="2">
    <source>
        <dbReference type="ARBA" id="ARBA00006739"/>
    </source>
</evidence>
<evidence type="ECO:0000256" key="4">
    <source>
        <dbReference type="ARBA" id="ARBA00022679"/>
    </source>
</evidence>
<dbReference type="GO" id="GO:0102096">
    <property type="term" value="F:decaprenyl-N-acetyl-alpha-D-glucosaminyl-pyrophosphate:dTDP-alpha-L-rhamnose rhamnosyltransferase activity"/>
    <property type="evidence" value="ECO:0007669"/>
    <property type="project" value="UniProtKB-EC"/>
</dbReference>
<organism evidence="6 7">
    <name type="scientific">Blautia luti</name>
    <dbReference type="NCBI Taxonomy" id="89014"/>
    <lineage>
        <taxon>Bacteria</taxon>
        <taxon>Bacillati</taxon>
        <taxon>Bacillota</taxon>
        <taxon>Clostridia</taxon>
        <taxon>Lachnospirales</taxon>
        <taxon>Lachnospiraceae</taxon>
        <taxon>Blautia</taxon>
    </lineage>
</organism>
<feature type="domain" description="Glycosyltransferase 2-like" evidence="5">
    <location>
        <begin position="4"/>
        <end position="178"/>
    </location>
</feature>
<dbReference type="EMBL" id="CABHNW010000167">
    <property type="protein sequence ID" value="VUX40685.1"/>
    <property type="molecule type" value="Genomic_DNA"/>
</dbReference>
<dbReference type="PANTHER" id="PTHR43179:SF12">
    <property type="entry name" value="GALACTOFURANOSYLTRANSFERASE GLFT2"/>
    <property type="match status" value="1"/>
</dbReference>
<evidence type="ECO:0000256" key="1">
    <source>
        <dbReference type="ARBA" id="ARBA00004776"/>
    </source>
</evidence>
<dbReference type="Pfam" id="PF00535">
    <property type="entry name" value="Glycos_transf_2"/>
    <property type="match status" value="1"/>
</dbReference>
<protein>
    <submittedName>
        <fullName evidence="6">N-acetylglucosaminyl-diphospho-decaprenol L-rhamnosyltransferase</fullName>
        <ecNumber evidence="6">2.4.1.289</ecNumber>
    </submittedName>
</protein>
<proteinExistence type="inferred from homology"/>
<dbReference type="EC" id="2.4.1.289" evidence="6"/>
<gene>
    <name evidence="6" type="primary">wbbL_2</name>
    <name evidence="6" type="ORF">RSSSTS7063_01296</name>
</gene>
<dbReference type="PANTHER" id="PTHR43179">
    <property type="entry name" value="RHAMNOSYLTRANSFERASE WBBL"/>
    <property type="match status" value="1"/>
</dbReference>
<comment type="similarity">
    <text evidence="2">Belongs to the glycosyltransferase 2 family.</text>
</comment>
<name>A0A564W770_9FIRM</name>
<dbReference type="Gene3D" id="3.90.550.10">
    <property type="entry name" value="Spore Coat Polysaccharide Biosynthesis Protein SpsA, Chain A"/>
    <property type="match status" value="1"/>
</dbReference>
<dbReference type="Proteomes" id="UP000408482">
    <property type="component" value="Unassembled WGS sequence"/>
</dbReference>
<keyword evidence="3 6" id="KW-0328">Glycosyltransferase</keyword>
<evidence type="ECO:0000256" key="3">
    <source>
        <dbReference type="ARBA" id="ARBA00022676"/>
    </source>
</evidence>
<evidence type="ECO:0000313" key="6">
    <source>
        <dbReference type="EMBL" id="VUX40685.1"/>
    </source>
</evidence>
<keyword evidence="7" id="KW-1185">Reference proteome</keyword>
<dbReference type="SUPFAM" id="SSF53448">
    <property type="entry name" value="Nucleotide-diphospho-sugar transferases"/>
    <property type="match status" value="1"/>
</dbReference>
<reference evidence="6 7" key="1">
    <citation type="submission" date="2019-07" db="EMBL/GenBank/DDBJ databases">
        <authorList>
            <person name="Hibberd C M."/>
            <person name="Gehrig L. J."/>
            <person name="Chang H.-W."/>
            <person name="Venkatesh S."/>
        </authorList>
    </citation>
    <scope>NUCLEOTIDE SEQUENCE [LARGE SCALE GENOMIC DNA]</scope>
    <source>
        <strain evidence="6">Blautia_luti_SSTS_Bg7063</strain>
    </source>
</reference>
<evidence type="ECO:0000259" key="5">
    <source>
        <dbReference type="Pfam" id="PF00535"/>
    </source>
</evidence>
<keyword evidence="4 6" id="KW-0808">Transferase</keyword>
<accession>A0A564W770</accession>
<comment type="pathway">
    <text evidence="1">Cell wall biogenesis; cell wall polysaccharide biosynthesis.</text>
</comment>
<dbReference type="CDD" id="cd04186">
    <property type="entry name" value="GT_2_like_c"/>
    <property type="match status" value="1"/>
</dbReference>
<dbReference type="AlphaFoldDB" id="A0A564W770"/>
<dbReference type="RefSeq" id="WP_186290112.1">
    <property type="nucleotide sequence ID" value="NZ_CABHNW010000167.1"/>
</dbReference>
<dbReference type="InterPro" id="IPR001173">
    <property type="entry name" value="Glyco_trans_2-like"/>
</dbReference>
<evidence type="ECO:0000313" key="7">
    <source>
        <dbReference type="Proteomes" id="UP000408482"/>
    </source>
</evidence>
<dbReference type="InterPro" id="IPR029044">
    <property type="entry name" value="Nucleotide-diphossugar_trans"/>
</dbReference>
<sequence>MVAIILVNYNGAEDTIECIKSLSAIEDVAYEIIVVDNKSTDDSVNRLKKFQKIAKFNLLESEYNNGFSAGNNIGIEYAKNADYFLLLNNDTVVKPDFLSKLLYAMESNPRCGAAISKILYYSQPDTIWYAGGSFDKRTARSEHYCFNQKDINKEESVQKVTFASGCCLCISQKVLRRVGMLNEDFFLYEEDADYCYRIIESCFDILYVPNSVIYHKVSSSTGTGSPMSQYYSVRNKYSLIKMHFKGINKVTAYLYCTTQFLFRCLKNEQSFKYFRDGVKAFSRSETGKAQGEIK</sequence>